<keyword evidence="4" id="KW-0677">Repeat</keyword>
<keyword evidence="3" id="KW-0808">Transferase</keyword>
<evidence type="ECO:0000259" key="9">
    <source>
        <dbReference type="PROSITE" id="PS51698"/>
    </source>
</evidence>
<keyword evidence="11" id="KW-1185">Reference proteome</keyword>
<dbReference type="Gene3D" id="6.10.140.2020">
    <property type="match status" value="1"/>
</dbReference>
<evidence type="ECO:0000256" key="1">
    <source>
        <dbReference type="ARBA" id="ARBA00000900"/>
    </source>
</evidence>
<evidence type="ECO:0000256" key="7">
    <source>
        <dbReference type="ARBA" id="ARBA00044534"/>
    </source>
</evidence>
<evidence type="ECO:0000256" key="8">
    <source>
        <dbReference type="ARBA" id="ARBA00044543"/>
    </source>
</evidence>
<dbReference type="InterPro" id="IPR011990">
    <property type="entry name" value="TPR-like_helical_dom_sf"/>
</dbReference>
<dbReference type="CDD" id="cd16654">
    <property type="entry name" value="RING-Ubox_CHIP"/>
    <property type="match status" value="1"/>
</dbReference>
<evidence type="ECO:0000256" key="2">
    <source>
        <dbReference type="ARBA" id="ARBA00012483"/>
    </source>
</evidence>
<feature type="domain" description="U-box" evidence="9">
    <location>
        <begin position="170"/>
        <end position="244"/>
    </location>
</feature>
<dbReference type="Pfam" id="PF12895">
    <property type="entry name" value="ANAPC3"/>
    <property type="match status" value="1"/>
</dbReference>
<dbReference type="GO" id="GO:0030018">
    <property type="term" value="C:Z disc"/>
    <property type="evidence" value="ECO:0007669"/>
    <property type="project" value="TreeGrafter"/>
</dbReference>
<dbReference type="Pfam" id="PF04564">
    <property type="entry name" value="U-box"/>
    <property type="match status" value="1"/>
</dbReference>
<keyword evidence="5" id="KW-0833">Ubl conjugation pathway</keyword>
<reference evidence="10" key="1">
    <citation type="journal article" date="2023" name="Mol. Biol. Evol.">
        <title>Third-Generation Sequencing Reveals the Adaptive Role of the Epigenome in Three Deep-Sea Polychaetes.</title>
        <authorList>
            <person name="Perez M."/>
            <person name="Aroh O."/>
            <person name="Sun Y."/>
            <person name="Lan Y."/>
            <person name="Juniper S.K."/>
            <person name="Young C.R."/>
            <person name="Angers B."/>
            <person name="Qian P.Y."/>
        </authorList>
    </citation>
    <scope>NUCLEOTIDE SEQUENCE</scope>
    <source>
        <strain evidence="10">P08H-3</strain>
    </source>
</reference>
<dbReference type="InterPro" id="IPR003613">
    <property type="entry name" value="Ubox_domain"/>
</dbReference>
<name>A0AAD9K468_9ANNE</name>
<evidence type="ECO:0000256" key="4">
    <source>
        <dbReference type="ARBA" id="ARBA00022737"/>
    </source>
</evidence>
<keyword evidence="6" id="KW-0802">TPR repeat</keyword>
<dbReference type="GO" id="GO:0043161">
    <property type="term" value="P:proteasome-mediated ubiquitin-dependent protein catabolic process"/>
    <property type="evidence" value="ECO:0007669"/>
    <property type="project" value="TreeGrafter"/>
</dbReference>
<evidence type="ECO:0000256" key="6">
    <source>
        <dbReference type="ARBA" id="ARBA00022803"/>
    </source>
</evidence>
<accession>A0AAD9K468</accession>
<dbReference type="PANTHER" id="PTHR46803:SF2">
    <property type="entry name" value="E3 UBIQUITIN-PROTEIN LIGASE CHIP"/>
    <property type="match status" value="1"/>
</dbReference>
<dbReference type="EC" id="2.3.2.27" evidence="2"/>
<sequence length="247" mass="28811">MIKNPSIAVYFTNRALCHLKLKQWEQAVQDCRHAIEMDSSIVKAHFFLGQALLEQNLHDEAISSLMRANELAKEQKLNFGDDIASALRAAKKKRWNEFEEKRIQQEIELQTYLNKLILEEKERHVVAVKEIAGDLDCQEELESIEEEAQSKLKQVNDLFAQIDNRRTKRDVPDYLCGKISFELMRDPVITPSGITYDRKDIEEHLQRVGHFDPVTRTDLTQDQLIPNLAMKEVIDVFIEENPWSEDY</sequence>
<evidence type="ECO:0000256" key="5">
    <source>
        <dbReference type="ARBA" id="ARBA00022786"/>
    </source>
</evidence>
<dbReference type="InterPro" id="IPR041312">
    <property type="entry name" value="CHIP_TPR_N"/>
</dbReference>
<dbReference type="GO" id="GO:0045862">
    <property type="term" value="P:positive regulation of proteolysis"/>
    <property type="evidence" value="ECO:0007669"/>
    <property type="project" value="TreeGrafter"/>
</dbReference>
<dbReference type="AlphaFoldDB" id="A0AAD9K468"/>
<dbReference type="SMART" id="SM00504">
    <property type="entry name" value="Ubox"/>
    <property type="match status" value="1"/>
</dbReference>
<dbReference type="GO" id="GO:0051087">
    <property type="term" value="F:protein-folding chaperone binding"/>
    <property type="evidence" value="ECO:0007669"/>
    <property type="project" value="TreeGrafter"/>
</dbReference>
<evidence type="ECO:0000313" key="11">
    <source>
        <dbReference type="Proteomes" id="UP001208570"/>
    </source>
</evidence>
<dbReference type="Proteomes" id="UP001208570">
    <property type="component" value="Unassembled WGS sequence"/>
</dbReference>
<dbReference type="SUPFAM" id="SSF57850">
    <property type="entry name" value="RING/U-box"/>
    <property type="match status" value="1"/>
</dbReference>
<comment type="catalytic activity">
    <reaction evidence="1">
        <text>S-ubiquitinyl-[E2 ubiquitin-conjugating enzyme]-L-cysteine + [acceptor protein]-L-lysine = [E2 ubiquitin-conjugating enzyme]-L-cysteine + N(6)-ubiquitinyl-[acceptor protein]-L-lysine.</text>
        <dbReference type="EC" id="2.3.2.27"/>
    </reaction>
</comment>
<protein>
    <recommendedName>
        <fullName evidence="7">E3 ubiquitin-protein ligase CHIP</fullName>
        <ecNumber evidence="2">2.3.2.27</ecNumber>
    </recommendedName>
    <alternativeName>
        <fullName evidence="8">RING-type E3 ubiquitin transferase CHIP</fullName>
    </alternativeName>
</protein>
<evidence type="ECO:0000256" key="3">
    <source>
        <dbReference type="ARBA" id="ARBA00022679"/>
    </source>
</evidence>
<dbReference type="GO" id="GO:0061630">
    <property type="term" value="F:ubiquitin protein ligase activity"/>
    <property type="evidence" value="ECO:0007669"/>
    <property type="project" value="UniProtKB-EC"/>
</dbReference>
<comment type="caution">
    <text evidence="10">The sequence shown here is derived from an EMBL/GenBank/DDBJ whole genome shotgun (WGS) entry which is preliminary data.</text>
</comment>
<dbReference type="Pfam" id="PF18391">
    <property type="entry name" value="CHIP_TPR_N"/>
    <property type="match status" value="1"/>
</dbReference>
<dbReference type="GO" id="GO:0006515">
    <property type="term" value="P:protein quality control for misfolded or incompletely synthesized proteins"/>
    <property type="evidence" value="ECO:0007669"/>
    <property type="project" value="TreeGrafter"/>
</dbReference>
<evidence type="ECO:0000313" key="10">
    <source>
        <dbReference type="EMBL" id="KAK2164256.1"/>
    </source>
</evidence>
<dbReference type="PANTHER" id="PTHR46803">
    <property type="entry name" value="E3 UBIQUITIN-PROTEIN LIGASE CHIP"/>
    <property type="match status" value="1"/>
</dbReference>
<dbReference type="GO" id="GO:0000209">
    <property type="term" value="P:protein polyubiquitination"/>
    <property type="evidence" value="ECO:0007669"/>
    <property type="project" value="TreeGrafter"/>
</dbReference>
<dbReference type="Gene3D" id="3.30.40.10">
    <property type="entry name" value="Zinc/RING finger domain, C3HC4 (zinc finger)"/>
    <property type="match status" value="1"/>
</dbReference>
<dbReference type="PROSITE" id="PS51698">
    <property type="entry name" value="U_BOX"/>
    <property type="match status" value="1"/>
</dbReference>
<dbReference type="SMART" id="SM00028">
    <property type="entry name" value="TPR"/>
    <property type="match status" value="2"/>
</dbReference>
<dbReference type="GO" id="GO:0071218">
    <property type="term" value="P:cellular response to misfolded protein"/>
    <property type="evidence" value="ECO:0007669"/>
    <property type="project" value="TreeGrafter"/>
</dbReference>
<dbReference type="InterPro" id="IPR045202">
    <property type="entry name" value="CHIP_RING-Ubox"/>
</dbReference>
<dbReference type="InterPro" id="IPR019734">
    <property type="entry name" value="TPR_rpt"/>
</dbReference>
<dbReference type="Gene3D" id="1.25.40.10">
    <property type="entry name" value="Tetratricopeptide repeat domain"/>
    <property type="match status" value="1"/>
</dbReference>
<dbReference type="EMBL" id="JAODUP010000067">
    <property type="protein sequence ID" value="KAK2164256.1"/>
    <property type="molecule type" value="Genomic_DNA"/>
</dbReference>
<dbReference type="FunFam" id="3.30.40.10:FF:000124">
    <property type="entry name" value="STIP1 homology and U box-containing protein 1"/>
    <property type="match status" value="1"/>
</dbReference>
<proteinExistence type="predicted"/>
<organism evidence="10 11">
    <name type="scientific">Paralvinella palmiformis</name>
    <dbReference type="NCBI Taxonomy" id="53620"/>
    <lineage>
        <taxon>Eukaryota</taxon>
        <taxon>Metazoa</taxon>
        <taxon>Spiralia</taxon>
        <taxon>Lophotrochozoa</taxon>
        <taxon>Annelida</taxon>
        <taxon>Polychaeta</taxon>
        <taxon>Sedentaria</taxon>
        <taxon>Canalipalpata</taxon>
        <taxon>Terebellida</taxon>
        <taxon>Terebelliformia</taxon>
        <taxon>Alvinellidae</taxon>
        <taxon>Paralvinella</taxon>
    </lineage>
</organism>
<dbReference type="SUPFAM" id="SSF48452">
    <property type="entry name" value="TPR-like"/>
    <property type="match status" value="1"/>
</dbReference>
<gene>
    <name evidence="10" type="ORF">LSH36_67g06064</name>
</gene>
<dbReference type="InterPro" id="IPR013083">
    <property type="entry name" value="Znf_RING/FYVE/PHD"/>
</dbReference>